<proteinExistence type="predicted"/>
<dbReference type="Pfam" id="PF09835">
    <property type="entry name" value="DUF2062"/>
    <property type="match status" value="1"/>
</dbReference>
<dbReference type="PANTHER" id="PTHR40547:SF1">
    <property type="entry name" value="SLL0298 PROTEIN"/>
    <property type="match status" value="1"/>
</dbReference>
<dbReference type="AlphaFoldDB" id="A0A662D640"/>
<evidence type="ECO:0000313" key="4">
    <source>
        <dbReference type="Proteomes" id="UP000277457"/>
    </source>
</evidence>
<feature type="domain" description="DUF2062" evidence="2">
    <location>
        <begin position="21"/>
        <end position="157"/>
    </location>
</feature>
<dbReference type="InterPro" id="IPR018639">
    <property type="entry name" value="DUF2062"/>
</dbReference>
<protein>
    <recommendedName>
        <fullName evidence="2">DUF2062 domain-containing protein</fullName>
    </recommendedName>
</protein>
<sequence length="170" mass="19133">MFQTLEGIKMRVQYWLSLSHIKSFVKKMMRIDDSPQKIARGFAIGVFWGVLPTFGLAIVFSLPTAVLLRANKIASILGTFVSNPLTTPFVYAFSYKIGQWVLGHSSSAFSWKFINIEELLNISKSLLIGSVIFSLILSLVTYLLVLMIVSNYRRRKHSKAGIPGEKSSRK</sequence>
<feature type="transmembrane region" description="Helical" evidence="1">
    <location>
        <begin position="38"/>
        <end position="62"/>
    </location>
</feature>
<gene>
    <name evidence="3" type="ORF">DRZ78_01345</name>
</gene>
<dbReference type="PANTHER" id="PTHR40547">
    <property type="entry name" value="SLL0298 PROTEIN"/>
    <property type="match status" value="1"/>
</dbReference>
<keyword evidence="1" id="KW-1133">Transmembrane helix</keyword>
<evidence type="ECO:0000259" key="2">
    <source>
        <dbReference type="Pfam" id="PF09835"/>
    </source>
</evidence>
<organism evidence="3 4">
    <name type="scientific">Aerophobetes bacterium</name>
    <dbReference type="NCBI Taxonomy" id="2030807"/>
    <lineage>
        <taxon>Bacteria</taxon>
        <taxon>Candidatus Aerophobota</taxon>
    </lineage>
</organism>
<dbReference type="EMBL" id="QMPY01000034">
    <property type="protein sequence ID" value="RLE08284.1"/>
    <property type="molecule type" value="Genomic_DNA"/>
</dbReference>
<accession>A0A662D640</accession>
<keyword evidence="1" id="KW-0472">Membrane</keyword>
<feature type="transmembrane region" description="Helical" evidence="1">
    <location>
        <begin position="126"/>
        <end position="149"/>
    </location>
</feature>
<reference evidence="3 4" key="1">
    <citation type="submission" date="2018-06" db="EMBL/GenBank/DDBJ databases">
        <title>Extensive metabolic versatility and redundancy in microbially diverse, dynamic hydrothermal sediments.</title>
        <authorList>
            <person name="Dombrowski N."/>
            <person name="Teske A."/>
            <person name="Baker B.J."/>
        </authorList>
    </citation>
    <scope>NUCLEOTIDE SEQUENCE [LARGE SCALE GENOMIC DNA]</scope>
    <source>
        <strain evidence="3">B7_G13</strain>
    </source>
</reference>
<evidence type="ECO:0000256" key="1">
    <source>
        <dbReference type="SAM" id="Phobius"/>
    </source>
</evidence>
<name>A0A662D640_UNCAE</name>
<dbReference type="Proteomes" id="UP000277457">
    <property type="component" value="Unassembled WGS sequence"/>
</dbReference>
<comment type="caution">
    <text evidence="3">The sequence shown here is derived from an EMBL/GenBank/DDBJ whole genome shotgun (WGS) entry which is preliminary data.</text>
</comment>
<evidence type="ECO:0000313" key="3">
    <source>
        <dbReference type="EMBL" id="RLE08284.1"/>
    </source>
</evidence>
<keyword evidence="1" id="KW-0812">Transmembrane</keyword>